<protein>
    <submittedName>
        <fullName evidence="1">Uncharacterized protein</fullName>
    </submittedName>
</protein>
<sequence>MKIDRNGMRHLPFETLITAVSRIFQDLEDHYSFDLRKHATEPDTYQLVIVDDCYRHFRLALTVGQIIALIEENDEAVEQYIRDYLNKQGFFLPNDPLYFKITASGE</sequence>
<accession>A0A1H8NBH2</accession>
<evidence type="ECO:0000313" key="2">
    <source>
        <dbReference type="Proteomes" id="UP000199300"/>
    </source>
</evidence>
<dbReference type="EMBL" id="FODJ01000005">
    <property type="protein sequence ID" value="SEO26960.1"/>
    <property type="molecule type" value="Genomic_DNA"/>
</dbReference>
<dbReference type="RefSeq" id="WP_091497120.1">
    <property type="nucleotide sequence ID" value="NZ_FODJ01000005.1"/>
</dbReference>
<dbReference type="OrthoDB" id="9870349at2"/>
<proteinExistence type="predicted"/>
<dbReference type="Proteomes" id="UP000199300">
    <property type="component" value="Unassembled WGS sequence"/>
</dbReference>
<organism evidence="1 2">
    <name type="scientific">Amphibacillus marinus</name>
    <dbReference type="NCBI Taxonomy" id="872970"/>
    <lineage>
        <taxon>Bacteria</taxon>
        <taxon>Bacillati</taxon>
        <taxon>Bacillota</taxon>
        <taxon>Bacilli</taxon>
        <taxon>Bacillales</taxon>
        <taxon>Bacillaceae</taxon>
        <taxon>Amphibacillus</taxon>
    </lineage>
</organism>
<name>A0A1H8NBH2_9BACI</name>
<dbReference type="STRING" id="872970.SAMN04488134_105196"/>
<gene>
    <name evidence="1" type="ORF">SAMN04488134_105196</name>
</gene>
<evidence type="ECO:0000313" key="1">
    <source>
        <dbReference type="EMBL" id="SEO26960.1"/>
    </source>
</evidence>
<dbReference type="AlphaFoldDB" id="A0A1H8NBH2"/>
<keyword evidence="2" id="KW-1185">Reference proteome</keyword>
<reference evidence="1 2" key="1">
    <citation type="submission" date="2016-10" db="EMBL/GenBank/DDBJ databases">
        <authorList>
            <person name="de Groot N.N."/>
        </authorList>
    </citation>
    <scope>NUCLEOTIDE SEQUENCE [LARGE SCALE GENOMIC DNA]</scope>
    <source>
        <strain evidence="1 2">CGMCC 1.10434</strain>
    </source>
</reference>